<dbReference type="Pfam" id="PF01910">
    <property type="entry name" value="Thiamine_BP"/>
    <property type="match status" value="1"/>
</dbReference>
<dbReference type="AlphaFoldDB" id="A0A316ZC22"/>
<proteinExistence type="inferred from homology"/>
<feature type="region of interest" description="Disordered" evidence="2">
    <location>
        <begin position="80"/>
        <end position="122"/>
    </location>
</feature>
<feature type="domain" description="Thiamine-binding protein" evidence="3">
    <location>
        <begin position="5"/>
        <end position="84"/>
    </location>
</feature>
<dbReference type="RefSeq" id="XP_025598104.1">
    <property type="nucleotide sequence ID" value="XM_025739834.1"/>
</dbReference>
<dbReference type="GO" id="GO:0005829">
    <property type="term" value="C:cytosol"/>
    <property type="evidence" value="ECO:0007669"/>
    <property type="project" value="TreeGrafter"/>
</dbReference>
<evidence type="ECO:0000313" key="5">
    <source>
        <dbReference type="Proteomes" id="UP000245946"/>
    </source>
</evidence>
<dbReference type="Proteomes" id="UP000245946">
    <property type="component" value="Unassembled WGS sequence"/>
</dbReference>
<evidence type="ECO:0000256" key="1">
    <source>
        <dbReference type="ARBA" id="ARBA00010272"/>
    </source>
</evidence>
<accession>A0A316ZC22</accession>
<dbReference type="OrthoDB" id="5587367at2759"/>
<dbReference type="GeneID" id="37267380"/>
<keyword evidence="5" id="KW-1185">Reference proteome</keyword>
<dbReference type="Gene3D" id="3.30.70.930">
    <property type="match status" value="1"/>
</dbReference>
<dbReference type="InterPro" id="IPR029756">
    <property type="entry name" value="MTH1187/YkoF-like"/>
</dbReference>
<dbReference type="EMBL" id="KZ819293">
    <property type="protein sequence ID" value="PWN97825.1"/>
    <property type="molecule type" value="Genomic_DNA"/>
</dbReference>
<name>A0A316ZC22_9BASI</name>
<reference evidence="4 5" key="1">
    <citation type="journal article" date="2018" name="Mol. Biol. Evol.">
        <title>Broad Genomic Sampling Reveals a Smut Pathogenic Ancestry of the Fungal Clade Ustilaginomycotina.</title>
        <authorList>
            <person name="Kijpornyongpan T."/>
            <person name="Mondo S.J."/>
            <person name="Barry K."/>
            <person name="Sandor L."/>
            <person name="Lee J."/>
            <person name="Lipzen A."/>
            <person name="Pangilinan J."/>
            <person name="LaButti K."/>
            <person name="Hainaut M."/>
            <person name="Henrissat B."/>
            <person name="Grigoriev I.V."/>
            <person name="Spatafora J.W."/>
            <person name="Aime M.C."/>
        </authorList>
    </citation>
    <scope>NUCLEOTIDE SEQUENCE [LARGE SCALE GENOMIC DNA]</scope>
    <source>
        <strain evidence="4 5">MCA 4186</strain>
    </source>
</reference>
<evidence type="ECO:0000259" key="3">
    <source>
        <dbReference type="Pfam" id="PF01910"/>
    </source>
</evidence>
<protein>
    <recommendedName>
        <fullName evidence="3">Thiamine-binding protein domain-containing protein</fullName>
    </recommendedName>
</protein>
<feature type="compositionally biased region" description="Basic and acidic residues" evidence="2">
    <location>
        <begin position="100"/>
        <end position="112"/>
    </location>
</feature>
<evidence type="ECO:0000256" key="2">
    <source>
        <dbReference type="SAM" id="MobiDB-lite"/>
    </source>
</evidence>
<dbReference type="PANTHER" id="PTHR33777">
    <property type="entry name" value="UPF0045 PROTEIN ECM15"/>
    <property type="match status" value="1"/>
</dbReference>
<dbReference type="InterPro" id="IPR051614">
    <property type="entry name" value="UPF0045_domain"/>
</dbReference>
<dbReference type="NCBIfam" id="TIGR00106">
    <property type="entry name" value="MTH1187 family thiamine-binding protein"/>
    <property type="match status" value="1"/>
</dbReference>
<dbReference type="SUPFAM" id="SSF89957">
    <property type="entry name" value="MTH1187/YkoF-like"/>
    <property type="match status" value="1"/>
</dbReference>
<dbReference type="InterPro" id="IPR002767">
    <property type="entry name" value="Thiamine_BP"/>
</dbReference>
<evidence type="ECO:0000313" key="4">
    <source>
        <dbReference type="EMBL" id="PWN97825.1"/>
    </source>
</evidence>
<comment type="similarity">
    <text evidence="1">Belongs to the UPF0045 family.</text>
</comment>
<feature type="compositionally biased region" description="Basic residues" evidence="2">
    <location>
        <begin position="113"/>
        <end position="122"/>
    </location>
</feature>
<dbReference type="PANTHER" id="PTHR33777:SF1">
    <property type="entry name" value="UPF0045 PROTEIN ECM15"/>
    <property type="match status" value="1"/>
</dbReference>
<organism evidence="4 5">
    <name type="scientific">Tilletiopsis washingtonensis</name>
    <dbReference type="NCBI Taxonomy" id="58919"/>
    <lineage>
        <taxon>Eukaryota</taxon>
        <taxon>Fungi</taxon>
        <taxon>Dikarya</taxon>
        <taxon>Basidiomycota</taxon>
        <taxon>Ustilaginomycotina</taxon>
        <taxon>Exobasidiomycetes</taxon>
        <taxon>Entylomatales</taxon>
        <taxon>Entylomatales incertae sedis</taxon>
        <taxon>Tilletiopsis</taxon>
    </lineage>
</organism>
<sequence>MYAVADFCLIPMNTPTPSVGAYIAACQRVLERYAKQDGFNGYGTNLEGSFSVVCRAIEECHEAVHAMGCPRIATDIRIGTRTDKPAPGAAASEGETQGEEWEKGLGENERKRESVRRRLAQE</sequence>
<gene>
    <name evidence="4" type="ORF">FA09DRAFT_28272</name>
</gene>